<evidence type="ECO:0000256" key="6">
    <source>
        <dbReference type="ARBA" id="ARBA00022839"/>
    </source>
</evidence>
<evidence type="ECO:0000256" key="8">
    <source>
        <dbReference type="SAM" id="MobiDB-lite"/>
    </source>
</evidence>
<dbReference type="CDD" id="cd06144">
    <property type="entry name" value="REX4_like"/>
    <property type="match status" value="1"/>
</dbReference>
<keyword evidence="6" id="KW-0269">Exonuclease</keyword>
<comment type="similarity">
    <text evidence="2">Belongs to the REXO4 family.</text>
</comment>
<accession>A0A1I7YFG7</accession>
<evidence type="ECO:0000256" key="4">
    <source>
        <dbReference type="ARBA" id="ARBA00022722"/>
    </source>
</evidence>
<keyword evidence="10" id="KW-1185">Reference proteome</keyword>
<dbReference type="InterPro" id="IPR013520">
    <property type="entry name" value="Ribonucl_H"/>
</dbReference>
<dbReference type="GO" id="GO:0008408">
    <property type="term" value="F:3'-5' exonuclease activity"/>
    <property type="evidence" value="ECO:0007669"/>
    <property type="project" value="InterPro"/>
</dbReference>
<keyword evidence="7" id="KW-0539">Nucleus</keyword>
<organism evidence="10 11">
    <name type="scientific">Steinernema glaseri</name>
    <dbReference type="NCBI Taxonomy" id="37863"/>
    <lineage>
        <taxon>Eukaryota</taxon>
        <taxon>Metazoa</taxon>
        <taxon>Ecdysozoa</taxon>
        <taxon>Nematoda</taxon>
        <taxon>Chromadorea</taxon>
        <taxon>Rhabditida</taxon>
        <taxon>Tylenchina</taxon>
        <taxon>Panagrolaimomorpha</taxon>
        <taxon>Strongyloidoidea</taxon>
        <taxon>Steinernematidae</taxon>
        <taxon>Steinernema</taxon>
    </lineage>
</organism>
<dbReference type="AlphaFoldDB" id="A0A1I7YFG7"/>
<evidence type="ECO:0000313" key="11">
    <source>
        <dbReference type="WBParaSite" id="L893_g1560.t1"/>
    </source>
</evidence>
<dbReference type="WBParaSite" id="L893_g1560.t1">
    <property type="protein sequence ID" value="L893_g1560.t1"/>
    <property type="gene ID" value="L893_g1560"/>
</dbReference>
<dbReference type="GO" id="GO:0006364">
    <property type="term" value="P:rRNA processing"/>
    <property type="evidence" value="ECO:0007669"/>
    <property type="project" value="InterPro"/>
</dbReference>
<reference evidence="11" key="1">
    <citation type="submission" date="2016-11" db="UniProtKB">
        <authorList>
            <consortium name="WormBaseParasite"/>
        </authorList>
    </citation>
    <scope>IDENTIFICATION</scope>
</reference>
<keyword evidence="4" id="KW-0540">Nuclease</keyword>
<feature type="domain" description="Exonuclease" evidence="9">
    <location>
        <begin position="78"/>
        <end position="241"/>
    </location>
</feature>
<dbReference type="SMART" id="SM00479">
    <property type="entry name" value="EXOIII"/>
    <property type="match status" value="1"/>
</dbReference>
<name>A0A1I7YFG7_9BILA</name>
<dbReference type="Pfam" id="PF00929">
    <property type="entry name" value="RNase_T"/>
    <property type="match status" value="1"/>
</dbReference>
<evidence type="ECO:0000313" key="10">
    <source>
        <dbReference type="Proteomes" id="UP000095287"/>
    </source>
</evidence>
<comment type="subcellular location">
    <subcellularLocation>
        <location evidence="1">Nucleus</location>
    </subcellularLocation>
</comment>
<dbReference type="PANTHER" id="PTHR12801">
    <property type="entry name" value="RNA EXONUCLEASE REXO1 / RECO3 FAMILY MEMBER-RELATED"/>
    <property type="match status" value="1"/>
</dbReference>
<dbReference type="Proteomes" id="UP000095287">
    <property type="component" value="Unplaced"/>
</dbReference>
<proteinExistence type="inferred from homology"/>
<evidence type="ECO:0000256" key="2">
    <source>
        <dbReference type="ARBA" id="ARBA00010489"/>
    </source>
</evidence>
<keyword evidence="5" id="KW-0378">Hydrolase</keyword>
<dbReference type="GO" id="GO:0005634">
    <property type="term" value="C:nucleus"/>
    <property type="evidence" value="ECO:0007669"/>
    <property type="project" value="UniProtKB-SubCell"/>
</dbReference>
<evidence type="ECO:0000256" key="7">
    <source>
        <dbReference type="ARBA" id="ARBA00023242"/>
    </source>
</evidence>
<evidence type="ECO:0000256" key="1">
    <source>
        <dbReference type="ARBA" id="ARBA00004123"/>
    </source>
</evidence>
<feature type="region of interest" description="Disordered" evidence="8">
    <location>
        <begin position="19"/>
        <end position="38"/>
    </location>
</feature>
<dbReference type="InterPro" id="IPR047021">
    <property type="entry name" value="REXO1/3/4-like"/>
</dbReference>
<feature type="compositionally biased region" description="Basic residues" evidence="8">
    <location>
        <begin position="21"/>
        <end position="35"/>
    </location>
</feature>
<evidence type="ECO:0000256" key="3">
    <source>
        <dbReference type="ARBA" id="ARBA00016937"/>
    </source>
</evidence>
<dbReference type="FunFam" id="3.30.420.10:FF:000007">
    <property type="entry name" value="Interferon-stimulated exonuclease gene 20"/>
    <property type="match status" value="1"/>
</dbReference>
<dbReference type="Gene3D" id="3.30.420.10">
    <property type="entry name" value="Ribonuclease H-like superfamily/Ribonuclease H"/>
    <property type="match status" value="1"/>
</dbReference>
<dbReference type="PANTHER" id="PTHR12801:SF158">
    <property type="entry name" value="RNA EXONUCLEASE 4"/>
    <property type="match status" value="1"/>
</dbReference>
<dbReference type="SUPFAM" id="SSF53098">
    <property type="entry name" value="Ribonuclease H-like"/>
    <property type="match status" value="1"/>
</dbReference>
<protein>
    <recommendedName>
        <fullName evidence="3">RNA exonuclease 4</fullName>
    </recommendedName>
</protein>
<evidence type="ECO:0000256" key="5">
    <source>
        <dbReference type="ARBA" id="ARBA00022801"/>
    </source>
</evidence>
<dbReference type="InterPro" id="IPR036397">
    <property type="entry name" value="RNaseH_sf"/>
</dbReference>
<dbReference type="InterPro" id="IPR012337">
    <property type="entry name" value="RNaseH-like_sf"/>
</dbReference>
<dbReference type="InterPro" id="IPR037431">
    <property type="entry name" value="REX4_DEDDh_dom"/>
</dbReference>
<sequence length="249" mass="28132">MSENWRKLQNELATASNVGKALHRTKATTQKKKKADARNFPNKWKQQKERIIEAKKHVNQEAVRTVDAIDTLKKGKKFLLGLDCEYVGAGPDGKIDILARVSIVDEEGNCVYDKYVAPTQEVTDYRTDVSGVRASDLVKGIPFDNVRSEVSDIIQGNIVVGHALHNDFRVLQLNHPKSKIRDTSKYRLIQKKCNVPGRSPSLKAIAQMLLGLSIQSGEHSSVEDAKVAMAAYRMFKNPWEQMVRQKYRE</sequence>
<dbReference type="GO" id="GO:0003676">
    <property type="term" value="F:nucleic acid binding"/>
    <property type="evidence" value="ECO:0007669"/>
    <property type="project" value="InterPro"/>
</dbReference>
<evidence type="ECO:0000259" key="9">
    <source>
        <dbReference type="SMART" id="SM00479"/>
    </source>
</evidence>